<geneLocation type="plasmid" evidence="2">
    <name>peu1</name>
</geneLocation>
<dbReference type="Proteomes" id="UP000318453">
    <property type="component" value="Plasmid pEu1"/>
</dbReference>
<dbReference type="Pfam" id="PF03683">
    <property type="entry name" value="UPF0175"/>
    <property type="match status" value="1"/>
</dbReference>
<protein>
    <submittedName>
        <fullName evidence="1">Uncharacterized protein</fullName>
    </submittedName>
</protein>
<dbReference type="AlphaFoldDB" id="A0A5B8NRF5"/>
<dbReference type="RefSeq" id="WP_146297510.1">
    <property type="nucleotide sequence ID" value="NZ_CP042327.1"/>
</dbReference>
<gene>
    <name evidence="1" type="ORF">FRE64_16680</name>
</gene>
<name>A0A5B8NRF5_9CHRO</name>
<accession>A0A5B8NRF5</accession>
<organism evidence="1 2">
    <name type="scientific">Euhalothece natronophila Z-M001</name>
    <dbReference type="NCBI Taxonomy" id="522448"/>
    <lineage>
        <taxon>Bacteria</taxon>
        <taxon>Bacillati</taxon>
        <taxon>Cyanobacteriota</taxon>
        <taxon>Cyanophyceae</taxon>
        <taxon>Oscillatoriophycideae</taxon>
        <taxon>Chroococcales</taxon>
        <taxon>Halothecacae</taxon>
        <taxon>Halothece cluster</taxon>
        <taxon>Euhalothece</taxon>
    </lineage>
</organism>
<proteinExistence type="predicted"/>
<reference evidence="1" key="1">
    <citation type="submission" date="2019-08" db="EMBL/GenBank/DDBJ databases">
        <title>Carotenoids and Carotenoid Binding Proteins in the Halophilic Cyanobacterium Euhalothece sp. ZM00.</title>
        <authorList>
            <person name="Cho S.M."/>
            <person name="Song J.Y."/>
            <person name="Park Y.-I."/>
        </authorList>
    </citation>
    <scope>NUCLEOTIDE SEQUENCE [LARGE SCALE GENOMIC DNA]</scope>
    <source>
        <strain evidence="1">Z-M001</strain>
        <plasmid evidence="1">pEu1</plasmid>
    </source>
</reference>
<dbReference type="OrthoDB" id="331726at2"/>
<evidence type="ECO:0000313" key="1">
    <source>
        <dbReference type="EMBL" id="QDZ41608.1"/>
    </source>
</evidence>
<evidence type="ECO:0000313" key="2">
    <source>
        <dbReference type="Proteomes" id="UP000318453"/>
    </source>
</evidence>
<keyword evidence="1" id="KW-0614">Plasmid</keyword>
<dbReference type="InterPro" id="IPR005368">
    <property type="entry name" value="UPF0175"/>
</dbReference>
<sequence>MALLEAGEISSGKAGSLLGLPRNEVIERMEKWGIPLFDNSLELGELQQEVEQANRALDKDSK</sequence>
<dbReference type="EMBL" id="CP042327">
    <property type="protein sequence ID" value="QDZ41608.1"/>
    <property type="molecule type" value="Genomic_DNA"/>
</dbReference>
<keyword evidence="2" id="KW-1185">Reference proteome</keyword>
<dbReference type="KEGG" id="enn:FRE64_16680"/>